<sequence>MVVNRPTEHDKSAQWFTENQLLIERLNFDAESKVELSKQHHLLLNVNGHDVMLLDFNDQPFDHRKGVGLARKIGADTALKMIQLNWISNPWIFSTDADVELPIDYFSVVNKTNHNQSAICLDFVHSGSDPKLCDYQNQYDFKLRYYQQGMKYIGSKYDYIPLGSTLIIEASAYAKVRGFPSRSGGEDFYILNKLAKVGGIYQPKMPKVKIKIRLSDRVPFGTGPAISQIKQLEQQGGGYKLYHPDCFYIIKQWRDDLLNYFDHQKLPHSDCGLNDCWHIGHVLENGFKQSKSHQRWQQFIHEWFDAFKILKSVHFLSESLPVISQLELLRMQRYQEIAGC</sequence>
<dbReference type="EMBL" id="SNZB01000006">
    <property type="protein sequence ID" value="TDR17483.1"/>
    <property type="molecule type" value="Genomic_DNA"/>
</dbReference>
<dbReference type="Gene3D" id="3.90.550.10">
    <property type="entry name" value="Spore Coat Polysaccharide Biosynthesis Protein SpsA, Chain A"/>
    <property type="match status" value="1"/>
</dbReference>
<accession>A0A4R6XJT0</accession>
<evidence type="ECO:0008006" key="3">
    <source>
        <dbReference type="Google" id="ProtNLM"/>
    </source>
</evidence>
<keyword evidence="2" id="KW-1185">Reference proteome</keyword>
<comment type="caution">
    <text evidence="1">The sequence shown here is derived from an EMBL/GenBank/DDBJ whole genome shotgun (WGS) entry which is preliminary data.</text>
</comment>
<organism evidence="1 2">
    <name type="scientific">Marinicella litoralis</name>
    <dbReference type="NCBI Taxonomy" id="644220"/>
    <lineage>
        <taxon>Bacteria</taxon>
        <taxon>Pseudomonadati</taxon>
        <taxon>Pseudomonadota</taxon>
        <taxon>Gammaproteobacteria</taxon>
        <taxon>Lysobacterales</taxon>
        <taxon>Marinicellaceae</taxon>
        <taxon>Marinicella</taxon>
    </lineage>
</organism>
<dbReference type="SUPFAM" id="SSF53448">
    <property type="entry name" value="Nucleotide-diphospho-sugar transferases"/>
    <property type="match status" value="1"/>
</dbReference>
<dbReference type="AlphaFoldDB" id="A0A4R6XJT0"/>
<name>A0A4R6XJT0_9GAMM</name>
<evidence type="ECO:0000313" key="1">
    <source>
        <dbReference type="EMBL" id="TDR17483.1"/>
    </source>
</evidence>
<protein>
    <recommendedName>
        <fullName evidence="3">Glycosyl transferase family 2</fullName>
    </recommendedName>
</protein>
<reference evidence="1 2" key="1">
    <citation type="submission" date="2019-03" db="EMBL/GenBank/DDBJ databases">
        <title>Genomic Encyclopedia of Type Strains, Phase IV (KMG-IV): sequencing the most valuable type-strain genomes for metagenomic binning, comparative biology and taxonomic classification.</title>
        <authorList>
            <person name="Goeker M."/>
        </authorList>
    </citation>
    <scope>NUCLEOTIDE SEQUENCE [LARGE SCALE GENOMIC DNA]</scope>
    <source>
        <strain evidence="1 2">DSM 25488</strain>
    </source>
</reference>
<gene>
    <name evidence="1" type="ORF">C8D91_2542</name>
</gene>
<dbReference type="InterPro" id="IPR029044">
    <property type="entry name" value="Nucleotide-diphossugar_trans"/>
</dbReference>
<evidence type="ECO:0000313" key="2">
    <source>
        <dbReference type="Proteomes" id="UP000295724"/>
    </source>
</evidence>
<dbReference type="Proteomes" id="UP000295724">
    <property type="component" value="Unassembled WGS sequence"/>
</dbReference>
<proteinExistence type="predicted"/>